<dbReference type="Pfam" id="PF22638">
    <property type="entry name" value="FlgK_D1"/>
    <property type="match status" value="1"/>
</dbReference>
<protein>
    <recommendedName>
        <fullName evidence="4">Flagellar hook-associated protein 1</fullName>
    </recommendedName>
</protein>
<evidence type="ECO:0000256" key="1">
    <source>
        <dbReference type="ARBA" id="ARBA00004365"/>
    </source>
</evidence>
<organism evidence="11 12">
    <name type="scientific">Sediminicurvatus halobius</name>
    <dbReference type="NCBI Taxonomy" id="2182432"/>
    <lineage>
        <taxon>Bacteria</taxon>
        <taxon>Pseudomonadati</taxon>
        <taxon>Pseudomonadota</taxon>
        <taxon>Gammaproteobacteria</taxon>
        <taxon>Chromatiales</taxon>
        <taxon>Ectothiorhodospiraceae</taxon>
        <taxon>Sediminicurvatus</taxon>
    </lineage>
</organism>
<evidence type="ECO:0000256" key="4">
    <source>
        <dbReference type="ARBA" id="ARBA00016244"/>
    </source>
</evidence>
<dbReference type="Proteomes" id="UP000245474">
    <property type="component" value="Unassembled WGS sequence"/>
</dbReference>
<comment type="subcellular location">
    <subcellularLocation>
        <location evidence="1">Bacterial flagellum</location>
    </subcellularLocation>
    <subcellularLocation>
        <location evidence="2">Secreted</location>
    </subcellularLocation>
</comment>
<keyword evidence="11" id="KW-0969">Cilium</keyword>
<dbReference type="PANTHER" id="PTHR30033:SF1">
    <property type="entry name" value="FLAGELLAR HOOK-ASSOCIATED PROTEIN 1"/>
    <property type="match status" value="1"/>
</dbReference>
<dbReference type="GO" id="GO:0005198">
    <property type="term" value="F:structural molecule activity"/>
    <property type="evidence" value="ECO:0007669"/>
    <property type="project" value="InterPro"/>
</dbReference>
<dbReference type="PANTHER" id="PTHR30033">
    <property type="entry name" value="FLAGELLAR HOOK-ASSOCIATED PROTEIN 1"/>
    <property type="match status" value="1"/>
</dbReference>
<sequence>MADIFQSGISGLLAAQRSLGTTSHNISNVNTEGFTRQRVEQGTRTPTATGAGFLGNGVETQTVRRIFSQQRETAVQVATSEFQRLDTLSGLAGRLDDLVADQSAGLSPALQEFFGAVQDVANDPTSSTAREALLGQGENLAARFQFLDGRFSAINADVDRQLETQVAEVNELAGAIADLNRDIVGELGRTGGQPPNDLLDERDSLIRQLNERVSARTVEQEDGSLNVYIGSGQTLVSRYEASELGVIDSPEDPQQTRIAFTGGSDNVDITDSIQGGTLGGALDFRREVLDPARDELGRIATTVAATFNDQQNLGLQFDSGSAGQLGEDFFNLGQPQVIARETNTGTGEPVVSIDTSNIGALTGDNYRLSFDGTDYTLTNLADGSSQNLGGATAQIDGLDIDASAVTAGDSFLIRPTRLGASELTVALDRPAQVAAASPLRAVEATDPNGQGTNGGTAGISDLSVRSTSGLPLSGGENPLTLTFNATGGSGSNGAWEITDGNGATVATVDYDPSTDAGGVTVDGAGSLANYGDPTFTLSGVPADGDQLIIENNTNGRGDNTNALALGNLNEESILNGGDTTYQEAYASLVGEIGSSTRQAQVNRDAQESALEQANAARESLSGVNLDEEAANLLRFQQAYQASAQAISIGRSLFDSLLAAVR</sequence>
<dbReference type="GO" id="GO:0009424">
    <property type="term" value="C:bacterial-type flagellum hook"/>
    <property type="evidence" value="ECO:0007669"/>
    <property type="project" value="InterPro"/>
</dbReference>
<dbReference type="SUPFAM" id="SSF64518">
    <property type="entry name" value="Phase 1 flagellin"/>
    <property type="match status" value="2"/>
</dbReference>
<dbReference type="InterPro" id="IPR002371">
    <property type="entry name" value="FlgK"/>
</dbReference>
<dbReference type="Pfam" id="PF21158">
    <property type="entry name" value="flgK_1st_1"/>
    <property type="match status" value="1"/>
</dbReference>
<evidence type="ECO:0000256" key="6">
    <source>
        <dbReference type="ARBA" id="ARBA00023143"/>
    </source>
</evidence>
<keyword evidence="6" id="KW-0975">Bacterial flagellum</keyword>
<dbReference type="OrthoDB" id="9802553at2"/>
<accession>A0A2U2MZ87</accession>
<evidence type="ECO:0000313" key="11">
    <source>
        <dbReference type="EMBL" id="PWG62305.1"/>
    </source>
</evidence>
<dbReference type="GO" id="GO:0005576">
    <property type="term" value="C:extracellular region"/>
    <property type="evidence" value="ECO:0007669"/>
    <property type="project" value="UniProtKB-SubCell"/>
</dbReference>
<keyword evidence="5" id="KW-0964">Secreted</keyword>
<dbReference type="InterPro" id="IPR001444">
    <property type="entry name" value="Flag_bb_rod_N"/>
</dbReference>
<keyword evidence="11" id="KW-0282">Flagellum</keyword>
<dbReference type="GO" id="GO:0044780">
    <property type="term" value="P:bacterial-type flagellum assembly"/>
    <property type="evidence" value="ECO:0007669"/>
    <property type="project" value="InterPro"/>
</dbReference>
<evidence type="ECO:0000313" key="12">
    <source>
        <dbReference type="Proteomes" id="UP000245474"/>
    </source>
</evidence>
<proteinExistence type="inferred from homology"/>
<feature type="domain" description="Flagellar basal body rod protein N-terminal" evidence="7">
    <location>
        <begin position="6"/>
        <end position="35"/>
    </location>
</feature>
<evidence type="ECO:0000256" key="5">
    <source>
        <dbReference type="ARBA" id="ARBA00022525"/>
    </source>
</evidence>
<feature type="domain" description="Flagellar hook-associated protein FlgK helical" evidence="10">
    <location>
        <begin position="93"/>
        <end position="330"/>
    </location>
</feature>
<dbReference type="InterPro" id="IPR049119">
    <property type="entry name" value="FlgK_D2-like"/>
</dbReference>
<feature type="domain" description="Flagellar hook-associated protein 1 D2-like" evidence="9">
    <location>
        <begin position="352"/>
        <end position="415"/>
    </location>
</feature>
<evidence type="ECO:0000259" key="7">
    <source>
        <dbReference type="Pfam" id="PF00460"/>
    </source>
</evidence>
<reference evidence="11 12" key="1">
    <citation type="submission" date="2018-05" db="EMBL/GenBank/DDBJ databases">
        <title>Spiribacter halobius sp. nov., a moderately halophilic bacterium isolated from marine solar saltern.</title>
        <authorList>
            <person name="Zheng W.-S."/>
            <person name="Lu D.-C."/>
            <person name="Du Z.-J."/>
        </authorList>
    </citation>
    <scope>NUCLEOTIDE SEQUENCE [LARGE SCALE GENOMIC DNA]</scope>
    <source>
        <strain evidence="11 12">E85</strain>
    </source>
</reference>
<comment type="similarity">
    <text evidence="3">Belongs to the flagella basal body rod proteins family.</text>
</comment>
<dbReference type="RefSeq" id="WP_109679172.1">
    <property type="nucleotide sequence ID" value="NZ_CP086615.1"/>
</dbReference>
<dbReference type="PRINTS" id="PR01005">
    <property type="entry name" value="FLGHOOKAP1"/>
</dbReference>
<evidence type="ECO:0000256" key="2">
    <source>
        <dbReference type="ARBA" id="ARBA00004613"/>
    </source>
</evidence>
<gene>
    <name evidence="11" type="ORF">DEM34_12580</name>
</gene>
<comment type="caution">
    <text evidence="11">The sequence shown here is derived from an EMBL/GenBank/DDBJ whole genome shotgun (WGS) entry which is preliminary data.</text>
</comment>
<name>A0A2U2MZ87_9GAMM</name>
<evidence type="ECO:0000259" key="8">
    <source>
        <dbReference type="Pfam" id="PF06429"/>
    </source>
</evidence>
<dbReference type="InterPro" id="IPR053927">
    <property type="entry name" value="FlgK_helical"/>
</dbReference>
<dbReference type="InterPro" id="IPR010930">
    <property type="entry name" value="Flg_bb/hook_C_dom"/>
</dbReference>
<dbReference type="Pfam" id="PF00460">
    <property type="entry name" value="Flg_bb_rod"/>
    <property type="match status" value="1"/>
</dbReference>
<feature type="domain" description="Flagellar basal-body/hook protein C-terminal" evidence="8">
    <location>
        <begin position="621"/>
        <end position="657"/>
    </location>
</feature>
<dbReference type="NCBIfam" id="TIGR02492">
    <property type="entry name" value="flgK_ends"/>
    <property type="match status" value="1"/>
</dbReference>
<keyword evidence="12" id="KW-1185">Reference proteome</keyword>
<dbReference type="EMBL" id="QFFI01000020">
    <property type="protein sequence ID" value="PWG62305.1"/>
    <property type="molecule type" value="Genomic_DNA"/>
</dbReference>
<keyword evidence="11" id="KW-0966">Cell projection</keyword>
<evidence type="ECO:0000259" key="9">
    <source>
        <dbReference type="Pfam" id="PF21158"/>
    </source>
</evidence>
<evidence type="ECO:0000259" key="10">
    <source>
        <dbReference type="Pfam" id="PF22638"/>
    </source>
</evidence>
<evidence type="ECO:0000256" key="3">
    <source>
        <dbReference type="ARBA" id="ARBA00009677"/>
    </source>
</evidence>
<dbReference type="Pfam" id="PF06429">
    <property type="entry name" value="Flg_bbr_C"/>
    <property type="match status" value="1"/>
</dbReference>
<dbReference type="AlphaFoldDB" id="A0A2U2MZ87"/>